<accession>A0A7H9BLV3</accession>
<dbReference type="Proteomes" id="UP000509597">
    <property type="component" value="Chromosome"/>
</dbReference>
<evidence type="ECO:0000313" key="1">
    <source>
        <dbReference type="EMBL" id="QLG89573.1"/>
    </source>
</evidence>
<keyword evidence="2" id="KW-1185">Reference proteome</keyword>
<gene>
    <name evidence="1" type="ORF">HQ393_15690</name>
</gene>
<sequence>MDPASMILAFMLKNPQATTALVEEYNRPVSVDTAQLKSSMADFAMETLACYHKSAKFRGVDILGSPWNQQAKFGADSSVVIRIHLQGFTGTEYQMIVAAMAKDSSYRTFVLQENTIVPYNKKCSLERWMTSESSLATNSQD</sequence>
<name>A0A7H9BLV3_9NEIS</name>
<protein>
    <submittedName>
        <fullName evidence="1">Uncharacterized protein</fullName>
    </submittedName>
</protein>
<dbReference type="RefSeq" id="WP_179356411.1">
    <property type="nucleotide sequence ID" value="NZ_CP058627.1"/>
</dbReference>
<dbReference type="EMBL" id="CP058627">
    <property type="protein sequence ID" value="QLG89573.1"/>
    <property type="molecule type" value="Genomic_DNA"/>
</dbReference>
<reference evidence="1 2" key="1">
    <citation type="submission" date="2020-07" db="EMBL/GenBank/DDBJ databases">
        <title>Complete genome sequence of Chitinibacter sp. 2T18.</title>
        <authorList>
            <person name="Bae J.-W."/>
            <person name="Choi J.-W."/>
        </authorList>
    </citation>
    <scope>NUCLEOTIDE SEQUENCE [LARGE SCALE GENOMIC DNA]</scope>
    <source>
        <strain evidence="1 2">2T18</strain>
    </source>
</reference>
<dbReference type="AlphaFoldDB" id="A0A7H9BLV3"/>
<organism evidence="1 2">
    <name type="scientific">Chitinibacter bivalviorum</name>
    <dbReference type="NCBI Taxonomy" id="2739434"/>
    <lineage>
        <taxon>Bacteria</taxon>
        <taxon>Pseudomonadati</taxon>
        <taxon>Pseudomonadota</taxon>
        <taxon>Betaproteobacteria</taxon>
        <taxon>Neisseriales</taxon>
        <taxon>Chitinibacteraceae</taxon>
        <taxon>Chitinibacter</taxon>
    </lineage>
</organism>
<evidence type="ECO:0000313" key="2">
    <source>
        <dbReference type="Proteomes" id="UP000509597"/>
    </source>
</evidence>
<proteinExistence type="predicted"/>
<dbReference type="KEGG" id="chiz:HQ393_15690"/>